<organism evidence="1 2">
    <name type="scientific">Cardiocondyla obscurior</name>
    <dbReference type="NCBI Taxonomy" id="286306"/>
    <lineage>
        <taxon>Eukaryota</taxon>
        <taxon>Metazoa</taxon>
        <taxon>Ecdysozoa</taxon>
        <taxon>Arthropoda</taxon>
        <taxon>Hexapoda</taxon>
        <taxon>Insecta</taxon>
        <taxon>Pterygota</taxon>
        <taxon>Neoptera</taxon>
        <taxon>Endopterygota</taxon>
        <taxon>Hymenoptera</taxon>
        <taxon>Apocrita</taxon>
        <taxon>Aculeata</taxon>
        <taxon>Formicoidea</taxon>
        <taxon>Formicidae</taxon>
        <taxon>Myrmicinae</taxon>
        <taxon>Cardiocondyla</taxon>
    </lineage>
</organism>
<reference evidence="1 2" key="1">
    <citation type="submission" date="2023-03" db="EMBL/GenBank/DDBJ databases">
        <title>High recombination rates correlate with genetic variation in Cardiocondyla obscurior ants.</title>
        <authorList>
            <person name="Errbii M."/>
        </authorList>
    </citation>
    <scope>NUCLEOTIDE SEQUENCE [LARGE SCALE GENOMIC DNA]</scope>
    <source>
        <strain evidence="1">Alpha-2009</strain>
        <tissue evidence="1">Whole body</tissue>
    </source>
</reference>
<gene>
    <name evidence="1" type="ORF">PUN28_005774</name>
</gene>
<protein>
    <submittedName>
        <fullName evidence="1">Uncharacterized protein</fullName>
    </submittedName>
</protein>
<comment type="caution">
    <text evidence="1">The sequence shown here is derived from an EMBL/GenBank/DDBJ whole genome shotgun (WGS) entry which is preliminary data.</text>
</comment>
<name>A0AAW2G7V9_9HYME</name>
<sequence length="186" mass="21738">MSRATFYLKCKSFETFLHVVELEDFLHAVLVLQHLLDARLVQCLVAGREEGNISQVIDGGHNLVPEIANRLVKLVHWPILLFLHGEKILLSIEKQDLKKKEKKRRKEREWRNLKTTSKSFMKQVNGLEGMVESGRRGVHGVLPTFRRFRNTSCRIRESRSTFNRPLFSANRTRNQKISVQTKAYRN</sequence>
<dbReference type="Proteomes" id="UP001430953">
    <property type="component" value="Unassembled WGS sequence"/>
</dbReference>
<accession>A0AAW2G7V9</accession>
<evidence type="ECO:0000313" key="1">
    <source>
        <dbReference type="EMBL" id="KAL0123482.1"/>
    </source>
</evidence>
<dbReference type="AlphaFoldDB" id="A0AAW2G7V9"/>
<keyword evidence="2" id="KW-1185">Reference proteome</keyword>
<proteinExistence type="predicted"/>
<evidence type="ECO:0000313" key="2">
    <source>
        <dbReference type="Proteomes" id="UP001430953"/>
    </source>
</evidence>
<dbReference type="EMBL" id="JADYXP020000005">
    <property type="protein sequence ID" value="KAL0123482.1"/>
    <property type="molecule type" value="Genomic_DNA"/>
</dbReference>